<organism evidence="4 5">
    <name type="scientific">Pseudozyma hubeiensis (strain SY62)</name>
    <name type="common">Yeast</name>
    <dbReference type="NCBI Taxonomy" id="1305764"/>
    <lineage>
        <taxon>Eukaryota</taxon>
        <taxon>Fungi</taxon>
        <taxon>Dikarya</taxon>
        <taxon>Basidiomycota</taxon>
        <taxon>Ustilaginomycotina</taxon>
        <taxon>Ustilaginomycetes</taxon>
        <taxon>Ustilaginales</taxon>
        <taxon>Ustilaginaceae</taxon>
        <taxon>Pseudozyma</taxon>
    </lineage>
</organism>
<evidence type="ECO:0000256" key="2">
    <source>
        <dbReference type="SAM" id="MobiDB-lite"/>
    </source>
</evidence>
<evidence type="ECO:0000313" key="4">
    <source>
        <dbReference type="EMBL" id="GAC93259.1"/>
    </source>
</evidence>
<feature type="compositionally biased region" description="Low complexity" evidence="2">
    <location>
        <begin position="42"/>
        <end position="54"/>
    </location>
</feature>
<feature type="domain" description="SRR1-like" evidence="3">
    <location>
        <begin position="165"/>
        <end position="415"/>
    </location>
</feature>
<feature type="compositionally biased region" description="Basic and acidic residues" evidence="2">
    <location>
        <begin position="56"/>
        <end position="74"/>
    </location>
</feature>
<dbReference type="Pfam" id="PF07985">
    <property type="entry name" value="SRR1"/>
    <property type="match status" value="1"/>
</dbReference>
<accession>R9NXD1</accession>
<feature type="region of interest" description="Disordered" evidence="2">
    <location>
        <begin position="1"/>
        <end position="74"/>
    </location>
</feature>
<evidence type="ECO:0000313" key="5">
    <source>
        <dbReference type="Proteomes" id="UP000014071"/>
    </source>
</evidence>
<dbReference type="Proteomes" id="UP000014071">
    <property type="component" value="Unassembled WGS sequence"/>
</dbReference>
<reference evidence="5" key="1">
    <citation type="journal article" date="2013" name="Genome Announc.">
        <title>Draft genome sequence of the basidiomycetous yeast-like fungus Pseudozyma hubeiensis SY62, which produces an abundant amount of the biosurfactant mannosylerythritol lipids.</title>
        <authorList>
            <person name="Konishi M."/>
            <person name="Hatada Y."/>
            <person name="Horiuchi J."/>
        </authorList>
    </citation>
    <scope>NUCLEOTIDE SEQUENCE [LARGE SCALE GENOMIC DNA]</scope>
    <source>
        <strain evidence="5">SY62</strain>
    </source>
</reference>
<feature type="compositionally biased region" description="Low complexity" evidence="2">
    <location>
        <begin position="157"/>
        <end position="166"/>
    </location>
</feature>
<dbReference type="PANTHER" id="PTHR28626:SF3">
    <property type="entry name" value="SRR1-LIKE PROTEIN"/>
    <property type="match status" value="1"/>
</dbReference>
<dbReference type="PANTHER" id="PTHR28626">
    <property type="entry name" value="SRR1-LIKE PROTEIN"/>
    <property type="match status" value="1"/>
</dbReference>
<gene>
    <name evidence="4" type="ORF">PHSY_000823</name>
</gene>
<dbReference type="OrthoDB" id="551431at2759"/>
<name>R9NXD1_PSEHS</name>
<dbReference type="RefSeq" id="XP_012186846.1">
    <property type="nucleotide sequence ID" value="XM_012331456.1"/>
</dbReference>
<dbReference type="GeneID" id="24106125"/>
<dbReference type="eggNOG" id="ENOG502SC31">
    <property type="taxonomic scope" value="Eukaryota"/>
</dbReference>
<dbReference type="GO" id="GO:0005634">
    <property type="term" value="C:nucleus"/>
    <property type="evidence" value="ECO:0007669"/>
    <property type="project" value="TreeGrafter"/>
</dbReference>
<evidence type="ECO:0000259" key="3">
    <source>
        <dbReference type="Pfam" id="PF07985"/>
    </source>
</evidence>
<dbReference type="InterPro" id="IPR012942">
    <property type="entry name" value="SRR1-like"/>
</dbReference>
<dbReference type="EMBL" id="DF238774">
    <property type="protein sequence ID" value="GAC93259.1"/>
    <property type="molecule type" value="Genomic_DNA"/>
</dbReference>
<feature type="compositionally biased region" description="Polar residues" evidence="2">
    <location>
        <begin position="23"/>
        <end position="41"/>
    </location>
</feature>
<keyword evidence="5" id="KW-1185">Reference proteome</keyword>
<proteinExistence type="inferred from homology"/>
<evidence type="ECO:0000256" key="1">
    <source>
        <dbReference type="ARBA" id="ARBA00009856"/>
    </source>
</evidence>
<sequence length="416" mass="45600">MTLEADSDGFQFVRSKRRPRGTPSATGKNVSNSNGNITGPTSGFAYASASSSSRSGRRDAKGRREKEGEQERETKAMERAIHAIDVFVRYLGSELGLDATSDLAGGQTFASELARVVKRVWPVEQSTLQCKADAEAQTSQDSSPRPRAEEPQDALHPPSSSQASTAPPLPRQIVCLGLGSPTTSRSAQIQLALLVVIRSWLLRHSSRSSSSALGSKTIEGSMECLAFDPVFSAADTALLKRYDVRTLSSSLHTEVEQKEHNQGNRAESIEPFYTAITEPTLLYMPHCDRGLYEEVLSLNYSSSATTTQTPKPNGPSPIVLLCNTLSNYQNTTSDQDLQNHAPTLHRLTPQFNVEELPNWEGGRKGLPLVRQLQVGQKESKTEKEDAVGEEGAENVVGEFARLWDRNALRDLAFHWM</sequence>
<comment type="similarity">
    <text evidence="1">Belongs to the SRR1 family.</text>
</comment>
<dbReference type="GO" id="GO:0005737">
    <property type="term" value="C:cytoplasm"/>
    <property type="evidence" value="ECO:0007669"/>
    <property type="project" value="TreeGrafter"/>
</dbReference>
<dbReference type="InterPro" id="IPR040044">
    <property type="entry name" value="SRR1L"/>
</dbReference>
<protein>
    <recommendedName>
        <fullName evidence="3">SRR1-like domain-containing protein</fullName>
    </recommendedName>
</protein>
<feature type="region of interest" description="Disordered" evidence="2">
    <location>
        <begin position="129"/>
        <end position="167"/>
    </location>
</feature>
<dbReference type="HOGENOM" id="CLU_665978_0_0_1"/>
<dbReference type="AlphaFoldDB" id="R9NXD1"/>